<reference evidence="4 5" key="1">
    <citation type="submission" date="2022-06" db="EMBL/GenBank/DDBJ databases">
        <title>Mesorhizobium sp. strain RP14 Genome sequencing and assembly.</title>
        <authorList>
            <person name="Kim I."/>
        </authorList>
    </citation>
    <scope>NUCLEOTIDE SEQUENCE [LARGE SCALE GENOMIC DNA]</scope>
    <source>
        <strain evidence="5">RP14(2022)</strain>
    </source>
</reference>
<dbReference type="Gene3D" id="3.40.50.720">
    <property type="entry name" value="NAD(P)-binding Rossmann-like Domain"/>
    <property type="match status" value="1"/>
</dbReference>
<keyword evidence="5" id="KW-1185">Reference proteome</keyword>
<name>A0ABT1CA36_9HYPH</name>
<dbReference type="PANTHER" id="PTHR44169:SF6">
    <property type="entry name" value="NADPH-DEPENDENT 1-ACYLDIHYDROXYACETONE PHOSPHATE REDUCTASE"/>
    <property type="match status" value="1"/>
</dbReference>
<dbReference type="InterPro" id="IPR036291">
    <property type="entry name" value="NAD(P)-bd_dom_sf"/>
</dbReference>
<dbReference type="CDD" id="cd05374">
    <property type="entry name" value="17beta-HSD-like_SDR_c"/>
    <property type="match status" value="1"/>
</dbReference>
<accession>A0ABT1CA36</accession>
<dbReference type="Proteomes" id="UP001205906">
    <property type="component" value="Unassembled WGS sequence"/>
</dbReference>
<dbReference type="PRINTS" id="PR00080">
    <property type="entry name" value="SDRFAMILY"/>
</dbReference>
<dbReference type="NCBIfam" id="NF004649">
    <property type="entry name" value="PRK05993.1"/>
    <property type="match status" value="1"/>
</dbReference>
<dbReference type="PROSITE" id="PS00061">
    <property type="entry name" value="ADH_SHORT"/>
    <property type="match status" value="1"/>
</dbReference>
<dbReference type="RefSeq" id="WP_252821571.1">
    <property type="nucleotide sequence ID" value="NZ_JAMXQS010000008.1"/>
</dbReference>
<dbReference type="EMBL" id="JAMXQS010000008">
    <property type="protein sequence ID" value="MCO6051687.1"/>
    <property type="molecule type" value="Genomic_DNA"/>
</dbReference>
<evidence type="ECO:0000313" key="5">
    <source>
        <dbReference type="Proteomes" id="UP001205906"/>
    </source>
</evidence>
<sequence length="270" mass="29270">MVTGASSGIGAFCARALRDEGWRVFATARKPEDIAALEADGIEAFFLDYADEASIGACFDAVMARTGGRLDALFNNGAYSQAGAVEDVPTEALRAQFEANFFGWHSLTRRVVPVMRKQRAGRIVSVSSVLAYTPVQFRGAYGASKAALEMLMLCLRAELKGSGVHVSLIEPGPIRSKIAANGLAHFERHVDYHGSAHREAYARQLDRLRSGGTVSRFKLGPDAVHKVLRHALLSEHPRPHYVVTTPAKIAAVLLRVLPSSLFLRTVAKSN</sequence>
<dbReference type="PRINTS" id="PR00081">
    <property type="entry name" value="GDHRDH"/>
</dbReference>
<proteinExistence type="inferred from homology"/>
<comment type="similarity">
    <text evidence="1 3">Belongs to the short-chain dehydrogenases/reductases (SDR) family.</text>
</comment>
<evidence type="ECO:0000313" key="4">
    <source>
        <dbReference type="EMBL" id="MCO6051687.1"/>
    </source>
</evidence>
<dbReference type="Pfam" id="PF00106">
    <property type="entry name" value="adh_short"/>
    <property type="match status" value="1"/>
</dbReference>
<evidence type="ECO:0000256" key="3">
    <source>
        <dbReference type="RuleBase" id="RU000363"/>
    </source>
</evidence>
<dbReference type="PANTHER" id="PTHR44169">
    <property type="entry name" value="NADPH-DEPENDENT 1-ACYLDIHYDROXYACETONE PHOSPHATE REDUCTASE"/>
    <property type="match status" value="1"/>
</dbReference>
<gene>
    <name evidence="4" type="ORF">NGM99_18030</name>
</gene>
<keyword evidence="2" id="KW-0560">Oxidoreductase</keyword>
<organism evidence="4 5">
    <name type="scientific">Mesorhizobium liriopis</name>
    <dbReference type="NCBI Taxonomy" id="2953882"/>
    <lineage>
        <taxon>Bacteria</taxon>
        <taxon>Pseudomonadati</taxon>
        <taxon>Pseudomonadota</taxon>
        <taxon>Alphaproteobacteria</taxon>
        <taxon>Hyphomicrobiales</taxon>
        <taxon>Phyllobacteriaceae</taxon>
        <taxon>Mesorhizobium</taxon>
    </lineage>
</organism>
<dbReference type="InterPro" id="IPR002347">
    <property type="entry name" value="SDR_fam"/>
</dbReference>
<dbReference type="SUPFAM" id="SSF51735">
    <property type="entry name" value="NAD(P)-binding Rossmann-fold domains"/>
    <property type="match status" value="1"/>
</dbReference>
<dbReference type="InterPro" id="IPR020904">
    <property type="entry name" value="Sc_DH/Rdtase_CS"/>
</dbReference>
<protein>
    <submittedName>
        <fullName evidence="4">SDR family oxidoreductase</fullName>
    </submittedName>
</protein>
<evidence type="ECO:0000256" key="2">
    <source>
        <dbReference type="ARBA" id="ARBA00023002"/>
    </source>
</evidence>
<evidence type="ECO:0000256" key="1">
    <source>
        <dbReference type="ARBA" id="ARBA00006484"/>
    </source>
</evidence>
<comment type="caution">
    <text evidence="4">The sequence shown here is derived from an EMBL/GenBank/DDBJ whole genome shotgun (WGS) entry which is preliminary data.</text>
</comment>